<dbReference type="PANTHER" id="PTHR43078">
    <property type="entry name" value="UDP-GLUCURONIC ACID DECARBOXYLASE-RELATED"/>
    <property type="match status" value="1"/>
</dbReference>
<keyword evidence="4" id="KW-0210">Decarboxylase</keyword>
<evidence type="ECO:0000256" key="8">
    <source>
        <dbReference type="ARBA" id="ARBA00023034"/>
    </source>
</evidence>
<proteinExistence type="predicted"/>
<evidence type="ECO:0000313" key="14">
    <source>
        <dbReference type="EMBL" id="SVA96119.1"/>
    </source>
</evidence>
<evidence type="ECO:0000256" key="6">
    <source>
        <dbReference type="ARBA" id="ARBA00022989"/>
    </source>
</evidence>
<dbReference type="GO" id="GO:0048040">
    <property type="term" value="F:UDP-glucuronate decarboxylase activity"/>
    <property type="evidence" value="ECO:0007669"/>
    <property type="project" value="TreeGrafter"/>
</dbReference>
<evidence type="ECO:0000256" key="11">
    <source>
        <dbReference type="ARBA" id="ARBA00023239"/>
    </source>
</evidence>
<keyword evidence="7" id="KW-0520">NAD</keyword>
<dbReference type="SUPFAM" id="SSF51735">
    <property type="entry name" value="NAD(P)-binding Rossmann-fold domains"/>
    <property type="match status" value="1"/>
</dbReference>
<dbReference type="Gene3D" id="3.40.50.720">
    <property type="entry name" value="NAD(P)-binding Rossmann-like Domain"/>
    <property type="match status" value="1"/>
</dbReference>
<evidence type="ECO:0000256" key="7">
    <source>
        <dbReference type="ARBA" id="ARBA00023027"/>
    </source>
</evidence>
<comment type="cofactor">
    <cofactor evidence="1">
        <name>NAD(+)</name>
        <dbReference type="ChEBI" id="CHEBI:57540"/>
    </cofactor>
</comment>
<evidence type="ECO:0000256" key="2">
    <source>
        <dbReference type="ARBA" id="ARBA00004323"/>
    </source>
</evidence>
<sequence>MRILVAGGGGFIGSHLVDRFLDRGDEVVVLDSFSTGRHSNLEHRSGHDGCQVVECDITERLPELGQFEAVVNLASPASPEDFASMPLEILQAGSVGNRHLLDLATDCGARFLLASTSEVYGDSLVHPQSEDYRGNVDPIGPRSCYDEAKRFAEATTMAYARRRGLDIGIARIFNTYGERMMPTDGRVVSAFIVQALREEPLHVFGDGTQTRSFCHVADQVVGLIALLDSTYSWPVNIGNPEEVMIADLAELVISVVGSSSGLTRVALPERRAGDPGRRCPDISRARSVLGWEPKIPLNDGVATMVAYFREHEDLG</sequence>
<protein>
    <recommendedName>
        <fullName evidence="13">NAD-dependent epimerase/dehydratase domain-containing protein</fullName>
    </recommendedName>
</protein>
<keyword evidence="3" id="KW-0812">Transmembrane</keyword>
<dbReference type="InterPro" id="IPR044516">
    <property type="entry name" value="UXS-like"/>
</dbReference>
<evidence type="ECO:0000256" key="9">
    <source>
        <dbReference type="ARBA" id="ARBA00023136"/>
    </source>
</evidence>
<dbReference type="UniPathway" id="UPA00796">
    <property type="reaction ID" value="UER00771"/>
</dbReference>
<organism evidence="14">
    <name type="scientific">marine metagenome</name>
    <dbReference type="NCBI Taxonomy" id="408172"/>
    <lineage>
        <taxon>unclassified sequences</taxon>
        <taxon>metagenomes</taxon>
        <taxon>ecological metagenomes</taxon>
    </lineage>
</organism>
<dbReference type="Pfam" id="PF01370">
    <property type="entry name" value="Epimerase"/>
    <property type="match status" value="1"/>
</dbReference>
<evidence type="ECO:0000256" key="4">
    <source>
        <dbReference type="ARBA" id="ARBA00022793"/>
    </source>
</evidence>
<keyword evidence="11" id="KW-0456">Lyase</keyword>
<evidence type="ECO:0000256" key="1">
    <source>
        <dbReference type="ARBA" id="ARBA00001911"/>
    </source>
</evidence>
<name>A0A382A425_9ZZZZ</name>
<dbReference type="GO" id="GO:0070403">
    <property type="term" value="F:NAD+ binding"/>
    <property type="evidence" value="ECO:0007669"/>
    <property type="project" value="InterPro"/>
</dbReference>
<accession>A0A382A425</accession>
<dbReference type="GO" id="GO:0032580">
    <property type="term" value="C:Golgi cisterna membrane"/>
    <property type="evidence" value="ECO:0007669"/>
    <property type="project" value="UniProtKB-SubCell"/>
</dbReference>
<evidence type="ECO:0000256" key="5">
    <source>
        <dbReference type="ARBA" id="ARBA00022968"/>
    </source>
</evidence>
<feature type="domain" description="NAD-dependent epimerase/dehydratase" evidence="13">
    <location>
        <begin position="3"/>
        <end position="229"/>
    </location>
</feature>
<dbReference type="InterPro" id="IPR036291">
    <property type="entry name" value="NAD(P)-bd_dom_sf"/>
</dbReference>
<comment type="subcellular location">
    <subcellularLocation>
        <location evidence="2">Golgi apparatus membrane</location>
        <topology evidence="2">Single-pass type II membrane protein</topology>
    </subcellularLocation>
    <subcellularLocation>
        <location evidence="12">Golgi apparatus</location>
        <location evidence="12">Golgi stack membrane</location>
    </subcellularLocation>
</comment>
<dbReference type="GO" id="GO:0042732">
    <property type="term" value="P:D-xylose metabolic process"/>
    <property type="evidence" value="ECO:0007669"/>
    <property type="project" value="InterPro"/>
</dbReference>
<dbReference type="InterPro" id="IPR001509">
    <property type="entry name" value="Epimerase_deHydtase"/>
</dbReference>
<dbReference type="GO" id="GO:0000139">
    <property type="term" value="C:Golgi membrane"/>
    <property type="evidence" value="ECO:0007669"/>
    <property type="project" value="UniProtKB-SubCell"/>
</dbReference>
<keyword evidence="6" id="KW-1133">Transmembrane helix</keyword>
<dbReference type="EMBL" id="UINC01023775">
    <property type="protein sequence ID" value="SVA96119.1"/>
    <property type="molecule type" value="Genomic_DNA"/>
</dbReference>
<evidence type="ECO:0000256" key="10">
    <source>
        <dbReference type="ARBA" id="ARBA00023180"/>
    </source>
</evidence>
<keyword evidence="5" id="KW-0735">Signal-anchor</keyword>
<evidence type="ECO:0000256" key="12">
    <source>
        <dbReference type="ARBA" id="ARBA00037859"/>
    </source>
</evidence>
<dbReference type="AlphaFoldDB" id="A0A382A425"/>
<keyword evidence="8" id="KW-0333">Golgi apparatus</keyword>
<keyword evidence="10" id="KW-0325">Glycoprotein</keyword>
<keyword evidence="9" id="KW-0472">Membrane</keyword>
<gene>
    <name evidence="14" type="ORF">METZ01_LOCUS148973</name>
</gene>
<reference evidence="14" key="1">
    <citation type="submission" date="2018-05" db="EMBL/GenBank/DDBJ databases">
        <authorList>
            <person name="Lanie J.A."/>
            <person name="Ng W.-L."/>
            <person name="Kazmierczak K.M."/>
            <person name="Andrzejewski T.M."/>
            <person name="Davidsen T.M."/>
            <person name="Wayne K.J."/>
            <person name="Tettelin H."/>
            <person name="Glass J.I."/>
            <person name="Rusch D."/>
            <person name="Podicherti R."/>
            <person name="Tsui H.-C.T."/>
            <person name="Winkler M.E."/>
        </authorList>
    </citation>
    <scope>NUCLEOTIDE SEQUENCE</scope>
</reference>
<dbReference type="PANTHER" id="PTHR43078:SF6">
    <property type="entry name" value="UDP-GLUCURONIC ACID DECARBOXYLASE 1"/>
    <property type="match status" value="1"/>
</dbReference>
<evidence type="ECO:0000256" key="3">
    <source>
        <dbReference type="ARBA" id="ARBA00022692"/>
    </source>
</evidence>
<dbReference type="FunFam" id="3.40.50.720:FF:000065">
    <property type="entry name" value="UDP-glucuronic acid decarboxylase 1"/>
    <property type="match status" value="1"/>
</dbReference>
<dbReference type="GO" id="GO:0033320">
    <property type="term" value="P:UDP-D-xylose biosynthetic process"/>
    <property type="evidence" value="ECO:0007669"/>
    <property type="project" value="UniProtKB-UniPathway"/>
</dbReference>
<evidence type="ECO:0000259" key="13">
    <source>
        <dbReference type="Pfam" id="PF01370"/>
    </source>
</evidence>